<dbReference type="EMBL" id="CADCUQ010001059">
    <property type="protein sequence ID" value="CAA9445468.1"/>
    <property type="molecule type" value="Genomic_DNA"/>
</dbReference>
<reference evidence="1" key="1">
    <citation type="submission" date="2020-02" db="EMBL/GenBank/DDBJ databases">
        <authorList>
            <person name="Meier V. D."/>
        </authorList>
    </citation>
    <scope>NUCLEOTIDE SEQUENCE</scope>
    <source>
        <strain evidence="1">AVDCRST_MAG64</strain>
    </source>
</reference>
<protein>
    <submittedName>
        <fullName evidence="1">Uncharacterized protein</fullName>
    </submittedName>
</protein>
<dbReference type="Gene3D" id="3.20.20.80">
    <property type="entry name" value="Glycosidases"/>
    <property type="match status" value="1"/>
</dbReference>
<proteinExistence type="predicted"/>
<dbReference type="CDD" id="cd11576">
    <property type="entry name" value="GH99_GH71_like_2"/>
    <property type="match status" value="1"/>
</dbReference>
<gene>
    <name evidence="1" type="ORF">AVDCRST_MAG64-4508</name>
</gene>
<name>A0A6J4QIS1_9BACT</name>
<sequence length="433" mass="48074">MRHVLIASAVCLVASLLPGDAARAREGGESRTPAPRAASVDATTIHGKVMAGYQGWFRCPGDPSELGWVHWSRDAQRLTPETLTFEMWPDMSEYGAAERFAVPGFTHPDGSPAHLFSSDNAATVLRHFTWMRDYGIDGAWLQQFLVDLPGGTSPERYPSRRRVLDHVRQAAGQTGRAWALSYDIAGLPGDRVFDVLTADWKKLVDERVIADPRYLHEGGRPVVQVWGFYRGVPSIAMTPDLANRLIDFFHAPGPYRAFVMGGGDWDWRKNPDPAWQAVLRRLDAYAPWNVANYSTDADGAKRATVAHWADDRRAYEEGGGRLWVPVVYPGFAWSNLKREPPGGASAIPRRGGRFLWEQFHALAPLKPATVYVAMFDEVDEGTAIFKVTDAPPTQAHFVGHDGMPSDWYLRLVGEGARMFRGEVPVTGEIPIKP</sequence>
<accession>A0A6J4QIS1</accession>
<dbReference type="AlphaFoldDB" id="A0A6J4QIS1"/>
<evidence type="ECO:0000313" key="1">
    <source>
        <dbReference type="EMBL" id="CAA9445468.1"/>
    </source>
</evidence>
<organism evidence="1">
    <name type="scientific">uncultured Phycisphaerae bacterium</name>
    <dbReference type="NCBI Taxonomy" id="904963"/>
    <lineage>
        <taxon>Bacteria</taxon>
        <taxon>Pseudomonadati</taxon>
        <taxon>Planctomycetota</taxon>
        <taxon>Phycisphaerae</taxon>
        <taxon>environmental samples</taxon>
    </lineage>
</organism>